<dbReference type="EMBL" id="CP113089">
    <property type="protein sequence ID" value="WAB81324.1"/>
    <property type="molecule type" value="Genomic_DNA"/>
</dbReference>
<reference evidence="1" key="1">
    <citation type="submission" date="2022-11" db="EMBL/GenBank/DDBJ databases">
        <title>Description of Microcella daejonensis nov. sp, isolated from riverside soil.</title>
        <authorList>
            <person name="Molina K.M."/>
            <person name="Kim S.B."/>
        </authorList>
    </citation>
    <scope>NUCLEOTIDE SEQUENCE</scope>
    <source>
        <strain evidence="1">MMS21-STM12</strain>
    </source>
</reference>
<sequence>MSIRVDSEPRLLLEALWARNALGLNPPVDAPPPLLDAPSPARSSADVTELETAWAEVWSAVLGHAGASVDPVALHERLLATPDGSPERATLMRAALGSGWRDRFGDLGLGADFDAWSRRRFEARTRRAYPPLDQTPEHLSLDALIAAWQAGLTTIITIPCPGDYTRALSRTTLLMTEATRDDPARYAAALATVR</sequence>
<keyword evidence="2" id="KW-1185">Reference proteome</keyword>
<dbReference type="AlphaFoldDB" id="A0A9E8MKL8"/>
<dbReference type="Proteomes" id="UP001164706">
    <property type="component" value="Chromosome"/>
</dbReference>
<protein>
    <submittedName>
        <fullName evidence="1">Uncharacterized protein</fullName>
    </submittedName>
</protein>
<dbReference type="RefSeq" id="WP_267781074.1">
    <property type="nucleotide sequence ID" value="NZ_CP113089.1"/>
</dbReference>
<gene>
    <name evidence="1" type="ORF">OVN18_12415</name>
</gene>
<accession>A0A9E8MKL8</accession>
<evidence type="ECO:0000313" key="2">
    <source>
        <dbReference type="Proteomes" id="UP001164706"/>
    </source>
</evidence>
<evidence type="ECO:0000313" key="1">
    <source>
        <dbReference type="EMBL" id="WAB81324.1"/>
    </source>
</evidence>
<dbReference type="KEGG" id="mdb:OVN18_12415"/>
<name>A0A9E8MKL8_9MICO</name>
<proteinExistence type="predicted"/>
<organism evidence="1 2">
    <name type="scientific">Microcella daejeonensis</name>
    <dbReference type="NCBI Taxonomy" id="2994971"/>
    <lineage>
        <taxon>Bacteria</taxon>
        <taxon>Bacillati</taxon>
        <taxon>Actinomycetota</taxon>
        <taxon>Actinomycetes</taxon>
        <taxon>Micrococcales</taxon>
        <taxon>Microbacteriaceae</taxon>
        <taxon>Microcella</taxon>
    </lineage>
</organism>